<dbReference type="Pfam" id="PF03836">
    <property type="entry name" value="RasGAP_C"/>
    <property type="match status" value="1"/>
</dbReference>
<dbReference type="EMBL" id="CABPRJ010001895">
    <property type="protein sequence ID" value="VVC39368.1"/>
    <property type="molecule type" value="Genomic_DNA"/>
</dbReference>
<feature type="domain" description="Ras-GAP" evidence="1">
    <location>
        <begin position="982"/>
        <end position="1200"/>
    </location>
</feature>
<dbReference type="Gene3D" id="1.10.418.10">
    <property type="entry name" value="Calponin-like domain"/>
    <property type="match status" value="1"/>
</dbReference>
<dbReference type="SUPFAM" id="SSF47576">
    <property type="entry name" value="Calponin-homology domain, CH-domain"/>
    <property type="match status" value="1"/>
</dbReference>
<dbReference type="FunFam" id="1.10.418.10:FF:000013">
    <property type="entry name" value="IQ motif containing GTPase activating protein 1"/>
    <property type="match status" value="1"/>
</dbReference>
<sequence length="1605" mass="187421">MSLLHSSSKPNETLNNGLIEVDIIRQDNLAYEYLCHLEETKVWLESCLKTTLPPVTELEDSLRNGVLLAKLGNFIAPSTVPLSCIYDRDERRFKTAGLQYRHTDNINYWLKSLNVVNLPKIFHPETTDVYDKKNIPKVIYCLHALSTHLFKRGQAPLIQDLYGKVDFSVETITATRKELAENGIELPKFQKIAGLLSEDVKGDTLTLHEAILEINNAIVSKDMNYFTKSLCKKVAKLQFINLNYVEHYLEILRDAKHAKEESTMNKSLSESFEPDIYDDILTQNEIQGYISSTNIDLIWNEMRRAKCEDEVINILKSKYIPLTDVRKQNGMYYKTEFENLSKTINYNNLNTIDKKCFLQRIVNTGNQSALNYQKKETSIKKLNDKLIIDDIDGFAQILKDPILNLNHLINEFAIPLYFEELKVDRYDLNKSLSYSDIVQSLQVLNLIADVTKAVVSENVDLTWDHLAKLKKFFPNQELDAGLKLQYWSALDACRRFKIINKCSFGILTFMNIKECVDIVHNQLEQNKGVINVLQQLNNAIKWKDLNAVKQCITNPILQLEYQVKSKDFPYAYELLLNRQNDSEDGVEIWKDDVEDVLKRVCDEVESIHRSAEWLLSVNLLLVKNDRSMLAQEILKLVPMTEIEQQETFIVLLHLLKSKVKYKGPWVIHQTPYGRCVYLNLETLDYSWEKLNFLPTAKYLNMEEIQTTIMNIKKKYQHLKNSKQINEIITQLQAHIRGYLVRQEMKNKMKCYNKQEIYALKIQKWWRCMLFQRKWSALIKEVRNQLKPFQRIYTGNDIKNIVKLQAIWRGKMVRKHFYLLFRTENPSYKIVKHFSRLLNFNLEDYYRELELQNLRSQITQLIRQSNKMSHEADDLDIKIGLLIQNRISLQDFFSHNLKTNENVNNKLQQPNNTQHSISLMSLNKNSKHLLECYQNLFYMLQTKPYYLTKLIFCLPYSVRHISKFLEQILMSVFNAGSNSRDAYFMLKLLTSALKEEIKINCTTAAEIKTSNLYILKAIVDQARCFDNQKRLNTIFRTVVEKLIHHRNNLFIDTNPVTIYRTWRNELETNTGEISDLPNSVDQHTALKYDEVQKRLTYNLEQLQNITEEFLNKILDSKAVIPYAILYTARILRETIQELFPDTRENEIYKIIGYFVYNLYMNPVIITPEIYDIFETKIEDGISYRQRHNLASVAKILQYASNKKGYKDEVHLKCMNPFILDCYTKLKLFFNNCSIVDDPEVFYNMNEFTDVTLLTKPTINITLQEIQETHSLLLENIDQVAPDPNDPIHQLLDELGPSAPTISQLYGSDDDDVMVQRRIATVQVCLTLSDKFEPNTKTASVTKLFIKTKELLIRVLPYLSGHTLLGSLRIESTPDEEARFAERDTKIIASGNVVNYEEGTLKEIKAKLKKHLKILEEENIISKDDGYQGIITSVAKDICFRNKYRQIQIKELLMFKLTKQRLDEKIKYLDDKIKSYEQYIQTCLDKHNTGQKKQKTASNKCKQLKSKKSIKYTAAKLREKGVLIEVEGLPEGQFKNAQFEISPTDMHGVFLVKGKFMGVEMETIYIDIQDLLKRQFEDATIMDIFGTAKINVNLLLFLLNKKFYCKH</sequence>
<dbReference type="PROSITE" id="PS50021">
    <property type="entry name" value="CH"/>
    <property type="match status" value="1"/>
</dbReference>
<dbReference type="Pfam" id="PF00616">
    <property type="entry name" value="RasGAP"/>
    <property type="match status" value="1"/>
</dbReference>
<dbReference type="Pfam" id="PF00307">
    <property type="entry name" value="CH"/>
    <property type="match status" value="1"/>
</dbReference>
<dbReference type="InterPro" id="IPR000048">
    <property type="entry name" value="IQ_motif_EF-hand-BS"/>
</dbReference>
<evidence type="ECO:0000313" key="4">
    <source>
        <dbReference type="Proteomes" id="UP000325440"/>
    </source>
</evidence>
<dbReference type="GO" id="GO:0005516">
    <property type="term" value="F:calmodulin binding"/>
    <property type="evidence" value="ECO:0007669"/>
    <property type="project" value="TreeGrafter"/>
</dbReference>
<dbReference type="InterPro" id="IPR001715">
    <property type="entry name" value="CH_dom"/>
</dbReference>
<dbReference type="PROSITE" id="PS50096">
    <property type="entry name" value="IQ"/>
    <property type="match status" value="2"/>
</dbReference>
<dbReference type="SMART" id="SM00033">
    <property type="entry name" value="CH"/>
    <property type="match status" value="1"/>
</dbReference>
<dbReference type="OrthoDB" id="775356at2759"/>
<dbReference type="Proteomes" id="UP000325440">
    <property type="component" value="Unassembled WGS sequence"/>
</dbReference>
<evidence type="ECO:0000259" key="1">
    <source>
        <dbReference type="PROSITE" id="PS50018"/>
    </source>
</evidence>
<reference evidence="3 4" key="1">
    <citation type="submission" date="2019-08" db="EMBL/GenBank/DDBJ databases">
        <authorList>
            <person name="Alioto T."/>
            <person name="Alioto T."/>
            <person name="Gomez Garrido J."/>
        </authorList>
    </citation>
    <scope>NUCLEOTIDE SEQUENCE [LARGE SCALE GENOMIC DNA]</scope>
</reference>
<dbReference type="Gene3D" id="4.10.270.10">
    <property type="entry name" value="Myosin, subunit A"/>
    <property type="match status" value="1"/>
</dbReference>
<organism evidence="3 4">
    <name type="scientific">Cinara cedri</name>
    <dbReference type="NCBI Taxonomy" id="506608"/>
    <lineage>
        <taxon>Eukaryota</taxon>
        <taxon>Metazoa</taxon>
        <taxon>Ecdysozoa</taxon>
        <taxon>Arthropoda</taxon>
        <taxon>Hexapoda</taxon>
        <taxon>Insecta</taxon>
        <taxon>Pterygota</taxon>
        <taxon>Neoptera</taxon>
        <taxon>Paraneoptera</taxon>
        <taxon>Hemiptera</taxon>
        <taxon>Sternorrhyncha</taxon>
        <taxon>Aphidomorpha</taxon>
        <taxon>Aphidoidea</taxon>
        <taxon>Aphididae</taxon>
        <taxon>Lachninae</taxon>
        <taxon>Cinara</taxon>
    </lineage>
</organism>
<dbReference type="InterPro" id="IPR008936">
    <property type="entry name" value="Rho_GTPase_activation_prot"/>
</dbReference>
<dbReference type="SUPFAM" id="SSF143885">
    <property type="entry name" value="RGC domain-like"/>
    <property type="match status" value="1"/>
</dbReference>
<keyword evidence="4" id="KW-1185">Reference proteome</keyword>
<evidence type="ECO:0000259" key="2">
    <source>
        <dbReference type="PROSITE" id="PS50021"/>
    </source>
</evidence>
<dbReference type="PANTHER" id="PTHR14149:SF14">
    <property type="entry name" value="CALPONIN-HOMOLOGY (CH) DOMAIN-CONTAINING PROTEIN"/>
    <property type="match status" value="1"/>
</dbReference>
<dbReference type="PROSITE" id="PS50018">
    <property type="entry name" value="RAS_GTPASE_ACTIV_2"/>
    <property type="match status" value="1"/>
</dbReference>
<protein>
    <submittedName>
        <fullName evidence="3">Ras GTPase-activating protein,Rho GTPase activation protein,IQ motif, EF-hand binding site,Calponin</fullName>
    </submittedName>
</protein>
<dbReference type="SMART" id="SM00323">
    <property type="entry name" value="RasGAP"/>
    <property type="match status" value="1"/>
</dbReference>
<dbReference type="SMART" id="SM00015">
    <property type="entry name" value="IQ"/>
    <property type="match status" value="3"/>
</dbReference>
<dbReference type="GO" id="GO:0051015">
    <property type="term" value="F:actin filament binding"/>
    <property type="evidence" value="ECO:0007669"/>
    <property type="project" value="TreeGrafter"/>
</dbReference>
<dbReference type="GO" id="GO:0005096">
    <property type="term" value="F:GTPase activator activity"/>
    <property type="evidence" value="ECO:0007669"/>
    <property type="project" value="TreeGrafter"/>
</dbReference>
<dbReference type="GO" id="GO:0005938">
    <property type="term" value="C:cell cortex"/>
    <property type="evidence" value="ECO:0007669"/>
    <property type="project" value="TreeGrafter"/>
</dbReference>
<name>A0A5E4N417_9HEMI</name>
<dbReference type="Pfam" id="PF00612">
    <property type="entry name" value="IQ"/>
    <property type="match status" value="2"/>
</dbReference>
<dbReference type="PANTHER" id="PTHR14149">
    <property type="entry name" value="RAS GTPASE-ACTIVATING PROTEIN WITH IQ MOTIF"/>
    <property type="match status" value="1"/>
</dbReference>
<feature type="domain" description="Calponin-homology (CH)" evidence="2">
    <location>
        <begin position="34"/>
        <end position="149"/>
    </location>
</feature>
<dbReference type="Gene3D" id="1.10.506.10">
    <property type="entry name" value="GTPase Activation - p120gap, domain 1"/>
    <property type="match status" value="1"/>
</dbReference>
<dbReference type="SUPFAM" id="SSF48350">
    <property type="entry name" value="GTPase activation domain, GAP"/>
    <property type="match status" value="1"/>
</dbReference>
<dbReference type="InterPro" id="IPR000593">
    <property type="entry name" value="RasGAP_C"/>
</dbReference>
<proteinExistence type="predicted"/>
<dbReference type="InterPro" id="IPR036872">
    <property type="entry name" value="CH_dom_sf"/>
</dbReference>
<evidence type="ECO:0000313" key="3">
    <source>
        <dbReference type="EMBL" id="VVC39368.1"/>
    </source>
</evidence>
<gene>
    <name evidence="3" type="ORF">CINCED_3A011036</name>
</gene>
<dbReference type="InterPro" id="IPR001936">
    <property type="entry name" value="RasGAP_dom"/>
</dbReference>
<dbReference type="GO" id="GO:1903479">
    <property type="term" value="P:mitotic actomyosin contractile ring assembly actin filament organization"/>
    <property type="evidence" value="ECO:0007669"/>
    <property type="project" value="TreeGrafter"/>
</dbReference>
<accession>A0A5E4N417</accession>